<feature type="domain" description="Polymerase beta nucleotidyltransferase" evidence="1">
    <location>
        <begin position="7"/>
        <end position="53"/>
    </location>
</feature>
<dbReference type="Proteomes" id="UP001056429">
    <property type="component" value="Unassembled WGS sequence"/>
</dbReference>
<name>A0A9J6P1J4_9CLOT</name>
<sequence>MDKGILENIKDYLKEKYNCHSMILYGSFANDTYTNESDIDIICFCDNILKKNDTSVINGRQLDAWIYDTSMLTKHEELLHINGGKILLDEKNLCTKLLANIGEVFNNGAKKLTLEEINFHKSWLMKMLNRARKGDVEGDFRYHWMLSDSLEIYFGIKGLWYLGPKKSLYWLKENDKQAYKLFSDALNINSSFEKTEELISFIVNSQ</sequence>
<accession>A0A9J6P1J4</accession>
<dbReference type="InterPro" id="IPR043519">
    <property type="entry name" value="NT_sf"/>
</dbReference>
<dbReference type="EMBL" id="JAGSOJ010000002">
    <property type="protein sequence ID" value="MCM1990642.1"/>
    <property type="molecule type" value="Genomic_DNA"/>
</dbReference>
<evidence type="ECO:0000313" key="2">
    <source>
        <dbReference type="EMBL" id="MCM1990642.1"/>
    </source>
</evidence>
<proteinExistence type="predicted"/>
<reference evidence="2" key="2">
    <citation type="submission" date="2021-04" db="EMBL/GenBank/DDBJ databases">
        <authorList>
            <person name="Dong X."/>
        </authorList>
    </citation>
    <scope>NUCLEOTIDE SEQUENCE</scope>
    <source>
        <strain evidence="2">ZWT</strain>
    </source>
</reference>
<dbReference type="RefSeq" id="WP_250859734.1">
    <property type="nucleotide sequence ID" value="NZ_JAGSOJ010000002.1"/>
</dbReference>
<dbReference type="AlphaFoldDB" id="A0A9J6P1J4"/>
<dbReference type="Gene3D" id="3.30.460.10">
    <property type="entry name" value="Beta Polymerase, domain 2"/>
    <property type="match status" value="1"/>
</dbReference>
<dbReference type="Pfam" id="PF18765">
    <property type="entry name" value="Polbeta"/>
    <property type="match status" value="1"/>
</dbReference>
<reference evidence="2" key="1">
    <citation type="journal article" date="2021" name="mSystems">
        <title>Bacteria and Archaea Synergistically Convert Glycine Betaine to Biogenic Methane in the Formosa Cold Seep of the South China Sea.</title>
        <authorList>
            <person name="Li L."/>
            <person name="Zhang W."/>
            <person name="Zhang S."/>
            <person name="Song L."/>
            <person name="Sun Q."/>
            <person name="Zhang H."/>
            <person name="Xiang H."/>
            <person name="Dong X."/>
        </authorList>
    </citation>
    <scope>NUCLEOTIDE SEQUENCE</scope>
    <source>
        <strain evidence="2">ZWT</strain>
    </source>
</reference>
<dbReference type="CDD" id="cd05403">
    <property type="entry name" value="NT_KNTase_like"/>
    <property type="match status" value="1"/>
</dbReference>
<dbReference type="SUPFAM" id="SSF81301">
    <property type="entry name" value="Nucleotidyltransferase"/>
    <property type="match status" value="1"/>
</dbReference>
<evidence type="ECO:0000259" key="1">
    <source>
        <dbReference type="Pfam" id="PF18765"/>
    </source>
</evidence>
<evidence type="ECO:0000313" key="3">
    <source>
        <dbReference type="Proteomes" id="UP001056429"/>
    </source>
</evidence>
<organism evidence="2 3">
    <name type="scientific">Oceanirhabdus seepicola</name>
    <dbReference type="NCBI Taxonomy" id="2828781"/>
    <lineage>
        <taxon>Bacteria</taxon>
        <taxon>Bacillati</taxon>
        <taxon>Bacillota</taxon>
        <taxon>Clostridia</taxon>
        <taxon>Eubacteriales</taxon>
        <taxon>Clostridiaceae</taxon>
        <taxon>Oceanirhabdus</taxon>
    </lineage>
</organism>
<protein>
    <submittedName>
        <fullName evidence="2">Nucleotidyltransferase domain-containing protein</fullName>
    </submittedName>
</protein>
<keyword evidence="3" id="KW-1185">Reference proteome</keyword>
<comment type="caution">
    <text evidence="2">The sequence shown here is derived from an EMBL/GenBank/DDBJ whole genome shotgun (WGS) entry which is preliminary data.</text>
</comment>
<dbReference type="InterPro" id="IPR041633">
    <property type="entry name" value="Polbeta"/>
</dbReference>
<gene>
    <name evidence="2" type="ORF">KDK92_12995</name>
</gene>